<feature type="domain" description="Ubiquinol-cytochrome c chaperone" evidence="3">
    <location>
        <begin position="34"/>
        <end position="169"/>
    </location>
</feature>
<name>A0ABV6ZTD0_9PROT</name>
<dbReference type="InterPro" id="IPR014569">
    <property type="entry name" value="Ubq_cyt-c_CBP3-rel"/>
</dbReference>
<evidence type="ECO:0000313" key="5">
    <source>
        <dbReference type="Proteomes" id="UP001595379"/>
    </source>
</evidence>
<dbReference type="Proteomes" id="UP001595379">
    <property type="component" value="Unassembled WGS sequence"/>
</dbReference>
<dbReference type="InterPro" id="IPR021150">
    <property type="entry name" value="Ubiq_cyt_c_chap"/>
</dbReference>
<evidence type="ECO:0000256" key="1">
    <source>
        <dbReference type="ARBA" id="ARBA00006407"/>
    </source>
</evidence>
<evidence type="ECO:0000256" key="2">
    <source>
        <dbReference type="ARBA" id="ARBA00006436"/>
    </source>
</evidence>
<dbReference type="RefSeq" id="WP_343163606.1">
    <property type="nucleotide sequence ID" value="NZ_JBHRSV010000001.1"/>
</dbReference>
<dbReference type="EMBL" id="JBHRSV010000001">
    <property type="protein sequence ID" value="MFC2924682.1"/>
    <property type="molecule type" value="Genomic_DNA"/>
</dbReference>
<proteinExistence type="inferred from homology"/>
<gene>
    <name evidence="4" type="ORF">ACFOOR_01040</name>
</gene>
<dbReference type="Pfam" id="PF03981">
    <property type="entry name" value="Ubiq_cyt_C_chap"/>
    <property type="match status" value="1"/>
</dbReference>
<evidence type="ECO:0000313" key="4">
    <source>
        <dbReference type="EMBL" id="MFC2924682.1"/>
    </source>
</evidence>
<dbReference type="PANTHER" id="PTHR12184">
    <property type="entry name" value="UBIQUINOL-CYTOCHROME C REDUCTASE COMPLEX ASSEMBLY FACTOR 1 FAMILY MEMBER"/>
    <property type="match status" value="1"/>
</dbReference>
<sequence length="182" mass="19851">MFGSLKRRYAQKERAEALYWACVEQARSPEFYAELGIPDTVEGRFELISLHVGLLIRRLNAEGETGKAVAQDVFDAMFRELDSALREMAVGDMSVGKQIKAMGEAFYGRMKAYDAGLSAGDARQLDAPFARNLLAENSCESDARPLSDYALASQAALAEQSGETLMFTGLPQFAVIPVRAGA</sequence>
<reference evidence="5" key="1">
    <citation type="journal article" date="2019" name="Int. J. Syst. Evol. Microbiol.">
        <title>The Global Catalogue of Microorganisms (GCM) 10K type strain sequencing project: providing services to taxonomists for standard genome sequencing and annotation.</title>
        <authorList>
            <consortium name="The Broad Institute Genomics Platform"/>
            <consortium name="The Broad Institute Genome Sequencing Center for Infectious Disease"/>
            <person name="Wu L."/>
            <person name="Ma J."/>
        </authorList>
    </citation>
    <scope>NUCLEOTIDE SEQUENCE [LARGE SCALE GENOMIC DNA]</scope>
    <source>
        <strain evidence="5">KCTC 52487</strain>
    </source>
</reference>
<comment type="similarity">
    <text evidence="1">Belongs to the CBP3 family.</text>
</comment>
<comment type="similarity">
    <text evidence="2">Belongs to the UPF0174 family.</text>
</comment>
<dbReference type="InterPro" id="IPR007129">
    <property type="entry name" value="Ubiqinol_cyt_c_chaperone_CPB3"/>
</dbReference>
<dbReference type="PIRSF" id="PIRSF032079">
    <property type="entry name" value="UCP032079"/>
    <property type="match status" value="1"/>
</dbReference>
<organism evidence="4 5">
    <name type="scientific">Hyphobacterium vulgare</name>
    <dbReference type="NCBI Taxonomy" id="1736751"/>
    <lineage>
        <taxon>Bacteria</taxon>
        <taxon>Pseudomonadati</taxon>
        <taxon>Pseudomonadota</taxon>
        <taxon>Alphaproteobacteria</taxon>
        <taxon>Maricaulales</taxon>
        <taxon>Maricaulaceae</taxon>
        <taxon>Hyphobacterium</taxon>
    </lineage>
</organism>
<comment type="caution">
    <text evidence="4">The sequence shown here is derived from an EMBL/GenBank/DDBJ whole genome shotgun (WGS) entry which is preliminary data.</text>
</comment>
<dbReference type="PANTHER" id="PTHR12184:SF1">
    <property type="entry name" value="UBIQUINOL-CYTOCHROME-C REDUCTASE COMPLEX ASSEMBLY FACTOR 1"/>
    <property type="match status" value="1"/>
</dbReference>
<keyword evidence="5" id="KW-1185">Reference proteome</keyword>
<protein>
    <submittedName>
        <fullName evidence="4">Ubiquinol-cytochrome C chaperone family protein</fullName>
    </submittedName>
</protein>
<evidence type="ECO:0000259" key="3">
    <source>
        <dbReference type="Pfam" id="PF03981"/>
    </source>
</evidence>
<accession>A0ABV6ZTD0</accession>